<evidence type="ECO:0000313" key="3">
    <source>
        <dbReference type="EMBL" id="AAL34266.1"/>
    </source>
</evidence>
<dbReference type="PANTHER" id="PTHR47481">
    <property type="match status" value="1"/>
</dbReference>
<evidence type="ECO:0000256" key="1">
    <source>
        <dbReference type="SAM" id="MobiDB-lite"/>
    </source>
</evidence>
<proteinExistence type="evidence at transcript level"/>
<reference evidence="2" key="1">
    <citation type="submission" date="2001-04" db="EMBL/GenBank/DDBJ databases">
        <title>Arabidopsis Full Length cDNA Clones.</title>
        <authorList>
            <person name="Yamada K."/>
            <person name="Liu S.X."/>
            <person name="Sakano H."/>
            <person name="Pham P.K."/>
            <person name="Banh J."/>
            <person name="Chung M.K."/>
            <person name="Goldsmith A.D."/>
            <person name="Lee J.M."/>
            <person name="Quach H.L."/>
            <person name="Toriumi M."/>
            <person name="Yu G."/>
            <person name="Bowser L."/>
            <person name="Carninci P."/>
            <person name="Chen H."/>
            <person name="Cheuk R."/>
            <person name="Hayashizaki Y."/>
            <person name="Ishida J."/>
            <person name="Jones T."/>
            <person name="Kamiya A."/>
            <person name="Karlin-Neumann G."/>
            <person name="Kawai J."/>
            <person name="Kim C."/>
            <person name="Lam B."/>
            <person name="Lin J."/>
            <person name="Miranda M."/>
            <person name="Narusaka M."/>
            <person name="Nguyen M."/>
            <person name="Palm C.J."/>
            <person name="Sakurai T."/>
            <person name="Satou M."/>
            <person name="Seki M."/>
            <person name="Shinn P."/>
            <person name="Southwick A."/>
            <person name="Shinozaki K."/>
            <person name="Davis R.W."/>
            <person name="Ecker J.R."/>
            <person name="Theologis A."/>
        </authorList>
    </citation>
    <scope>NUCLEOTIDE SEQUENCE</scope>
</reference>
<name>Q94K46_ARATH</name>
<dbReference type="PANTHER" id="PTHR47481:SF10">
    <property type="entry name" value="COPIA-LIKE POLYPROTEIN_RETROTRANSPOSON"/>
    <property type="match status" value="1"/>
</dbReference>
<reference evidence="3" key="2">
    <citation type="submission" date="2001-11" db="EMBL/GenBank/DDBJ databases">
        <title>Arabidopsis Open Reading Frame (ORF) Clones.</title>
        <authorList>
            <person name="Yamada K."/>
            <person name="Liu S.X."/>
            <person name="Sakano H."/>
            <person name="Pham P.K."/>
            <person name="Banh J."/>
            <person name="Etgu P."/>
            <person name="Lee J.M."/>
            <person name="Toriumi M."/>
            <person name="Yu G."/>
            <person name="Brooks S."/>
            <person name="Chao Q."/>
            <person name="Chen H."/>
            <person name="Karlin-Neumann G."/>
            <person name="Kim C."/>
            <person name="Lam B."/>
            <person name="Miranda M."/>
            <person name="Nguyen M."/>
            <person name="Palm C.J."/>
            <person name="Shinn P."/>
            <person name="Southwick A."/>
            <person name="Davis R.W."/>
            <person name="Ecker J.R."/>
            <person name="Theologis A."/>
        </authorList>
    </citation>
    <scope>NUCLEOTIDE SEQUENCE</scope>
</reference>
<feature type="region of interest" description="Disordered" evidence="1">
    <location>
        <begin position="253"/>
        <end position="290"/>
    </location>
</feature>
<dbReference type="EMBL" id="AF370306">
    <property type="protein sequence ID" value="AAK44121.1"/>
    <property type="molecule type" value="mRNA"/>
</dbReference>
<organism evidence="2">
    <name type="scientific">Arabidopsis thaliana</name>
    <name type="common">Mouse-ear cress</name>
    <dbReference type="NCBI Taxonomy" id="3702"/>
    <lineage>
        <taxon>Eukaryota</taxon>
        <taxon>Viridiplantae</taxon>
        <taxon>Streptophyta</taxon>
        <taxon>Embryophyta</taxon>
        <taxon>Tracheophyta</taxon>
        <taxon>Spermatophyta</taxon>
        <taxon>Magnoliopsida</taxon>
        <taxon>eudicotyledons</taxon>
        <taxon>Gunneridae</taxon>
        <taxon>Pentapetalae</taxon>
        <taxon>rosids</taxon>
        <taxon>malvids</taxon>
        <taxon>Brassicales</taxon>
        <taxon>Brassicaceae</taxon>
        <taxon>Camelineae</taxon>
        <taxon>Arabidopsis</taxon>
    </lineage>
</organism>
<accession>Q94K46</accession>
<dbReference type="Pfam" id="PF14223">
    <property type="entry name" value="Retrotran_gag_2"/>
    <property type="match status" value="1"/>
</dbReference>
<evidence type="ECO:0000313" key="5">
    <source>
        <dbReference type="EMBL" id="BAF02210.1"/>
    </source>
</evidence>
<protein>
    <submittedName>
        <fullName evidence="2">Putative retroelement pol polyprotein</fullName>
    </submittedName>
</protein>
<reference evidence="4" key="3">
    <citation type="submission" date="2004-09" db="EMBL/GenBank/DDBJ databases">
        <title>Large-scale analysis of RIKEN Arabidopsis full-length (RAFL) cDNAs.</title>
        <authorList>
            <person name="Totoki Y."/>
            <person name="Seki M."/>
            <person name="Ishida J."/>
            <person name="Nakajima M."/>
            <person name="Enju A."/>
            <person name="Kamiya A."/>
            <person name="Narusaka M."/>
            <person name="Shin-i T."/>
            <person name="Nakagawa M."/>
            <person name="Sakamoto N."/>
            <person name="Oishi K."/>
            <person name="Kohara Y."/>
            <person name="Kobayashi M."/>
            <person name="Toyoda A."/>
            <person name="Sakaki Y."/>
            <person name="Sakurai T."/>
            <person name="Iida K."/>
            <person name="Akiyama K."/>
            <person name="Satou M."/>
            <person name="Toyoda T."/>
            <person name="Konagaya A."/>
            <person name="Carninci P."/>
            <person name="Kawai J."/>
            <person name="Hayashizaki Y."/>
            <person name="Shinozaki K."/>
        </authorList>
    </citation>
    <scope>NUCLEOTIDE SEQUENCE</scope>
</reference>
<feature type="compositionally biased region" description="Low complexity" evidence="1">
    <location>
        <begin position="276"/>
        <end position="290"/>
    </location>
</feature>
<sequence>MVSELMEHRSMELYSVPSLNISNCVTVTLTAKNYILWKSQFESFLDGQGLLGFVTGSIPAPSQTSVVSDIDGSTSASPNPEYYTWFKTDRVVKSWLLGSFLEDILSVVVNCNTSHEVWISVANHFNRVSSSRLFELQRRLQNVSKRDKSMDEYLKDLKTICDQLASVGSPVTEKMKIFAALNGLGREYEPIKTTIENSMDALPGPSLEDVIPKLTGYDDRLQGYLEETAVSPHVAFNITTSDDSNASGYFNAYNRGKGKSNRGRNSFSTRGRGFHQQISSTNSSSGSQSGGTSVVCQICGKMGHPALKCWHRFNNSYQYEELPRALAAMRITDITDQHGNEWLPDSAATAHVTNSPRSLQQSQPYHGSDAVMVADGNFLPITHTGSTNLASSSGNQEASHNGKHL</sequence>
<feature type="region of interest" description="Disordered" evidence="1">
    <location>
        <begin position="384"/>
        <end position="405"/>
    </location>
</feature>
<feature type="compositionally biased region" description="Polar residues" evidence="1">
    <location>
        <begin position="384"/>
        <end position="399"/>
    </location>
</feature>
<reference evidence="5" key="4">
    <citation type="submission" date="2006-07" db="EMBL/GenBank/DDBJ databases">
        <title>Large-scale analysis of RIKEN Arabidopsis full-length (RAFL) cDNAs.</title>
        <authorList>
            <person name="Totoki Y."/>
            <person name="Seki M."/>
            <person name="Ishida J."/>
            <person name="Nakajima M."/>
            <person name="Enju A."/>
            <person name="Morosawa T."/>
            <person name="Kamiya A."/>
            <person name="Narusaka M."/>
            <person name="Shin-i T."/>
            <person name="Nakagawa M."/>
            <person name="Sakamoto N."/>
            <person name="Oishi K."/>
            <person name="Kohara Y."/>
            <person name="Kobayashi M."/>
            <person name="Toyoda A."/>
            <person name="Sakaki Y."/>
            <person name="Sakurai T."/>
            <person name="Iida K."/>
            <person name="Akiyama K."/>
            <person name="Satou M."/>
            <person name="Toyoda T."/>
            <person name="Konagaya A."/>
            <person name="Carninci P."/>
            <person name="Kawai J."/>
            <person name="Hayashizaki Y."/>
            <person name="Shinozaki K."/>
        </authorList>
    </citation>
    <scope>NUCLEOTIDE SEQUENCE</scope>
</reference>
<dbReference type="AlphaFoldDB" id="Q94K46"/>
<evidence type="ECO:0000313" key="4">
    <source>
        <dbReference type="EMBL" id="BAD44515.1"/>
    </source>
</evidence>
<evidence type="ECO:0000313" key="2">
    <source>
        <dbReference type="EMBL" id="AAK44121.1"/>
    </source>
</evidence>
<dbReference type="EMBL" id="AK176763">
    <property type="protein sequence ID" value="BAD44526.1"/>
    <property type="molecule type" value="mRNA"/>
</dbReference>
<dbReference type="EMBL" id="AY063092">
    <property type="protein sequence ID" value="AAL34266.1"/>
    <property type="molecule type" value="mRNA"/>
</dbReference>
<gene>
    <name evidence="2" type="ordered locus">At2g06950</name>
</gene>
<dbReference type="EMBL" id="AK230412">
    <property type="protein sequence ID" value="BAF02210.1"/>
    <property type="molecule type" value="mRNA"/>
</dbReference>
<dbReference type="EMBL" id="AK176752">
    <property type="protein sequence ID" value="BAD44515.1"/>
    <property type="molecule type" value="mRNA"/>
</dbReference>